<name>A0A8K0K526_LADFU</name>
<evidence type="ECO:0000256" key="4">
    <source>
        <dbReference type="ARBA" id="ARBA00022722"/>
    </source>
</evidence>
<dbReference type="AlphaFoldDB" id="A0A8K0K526"/>
<keyword evidence="6" id="KW-0378">Hydrolase</keyword>
<keyword evidence="10" id="KW-1185">Reference proteome</keyword>
<keyword evidence="4" id="KW-0540">Nuclease</keyword>
<dbReference type="OrthoDB" id="6627079at2759"/>
<evidence type="ECO:0000259" key="8">
    <source>
        <dbReference type="Pfam" id="PF13359"/>
    </source>
</evidence>
<organism evidence="9 10">
    <name type="scientific">Ladona fulva</name>
    <name type="common">Scarce chaser dragonfly</name>
    <name type="synonym">Libellula fulva</name>
    <dbReference type="NCBI Taxonomy" id="123851"/>
    <lineage>
        <taxon>Eukaryota</taxon>
        <taxon>Metazoa</taxon>
        <taxon>Ecdysozoa</taxon>
        <taxon>Arthropoda</taxon>
        <taxon>Hexapoda</taxon>
        <taxon>Insecta</taxon>
        <taxon>Pterygota</taxon>
        <taxon>Palaeoptera</taxon>
        <taxon>Odonata</taxon>
        <taxon>Epiprocta</taxon>
        <taxon>Anisoptera</taxon>
        <taxon>Libelluloidea</taxon>
        <taxon>Libellulidae</taxon>
        <taxon>Ladona</taxon>
    </lineage>
</organism>
<protein>
    <recommendedName>
        <fullName evidence="8">DDE Tnp4 domain-containing protein</fullName>
    </recommendedName>
</protein>
<dbReference type="Proteomes" id="UP000792457">
    <property type="component" value="Unassembled WGS sequence"/>
</dbReference>
<reference evidence="9" key="2">
    <citation type="submission" date="2017-10" db="EMBL/GenBank/DDBJ databases">
        <title>Ladona fulva Genome sequencing and assembly.</title>
        <authorList>
            <person name="Murali S."/>
            <person name="Richards S."/>
            <person name="Bandaranaike D."/>
            <person name="Bellair M."/>
            <person name="Blankenburg K."/>
            <person name="Chao H."/>
            <person name="Dinh H."/>
            <person name="Doddapaneni H."/>
            <person name="Dugan-Rocha S."/>
            <person name="Elkadiri S."/>
            <person name="Gnanaolivu R."/>
            <person name="Hernandez B."/>
            <person name="Skinner E."/>
            <person name="Javaid M."/>
            <person name="Lee S."/>
            <person name="Li M."/>
            <person name="Ming W."/>
            <person name="Munidasa M."/>
            <person name="Muniz J."/>
            <person name="Nguyen L."/>
            <person name="Hughes D."/>
            <person name="Osuji N."/>
            <person name="Pu L.-L."/>
            <person name="Puazo M."/>
            <person name="Qu C."/>
            <person name="Quiroz J."/>
            <person name="Raj R."/>
            <person name="Weissenberger G."/>
            <person name="Xin Y."/>
            <person name="Zou X."/>
            <person name="Han Y."/>
            <person name="Worley K."/>
            <person name="Muzny D."/>
            <person name="Gibbs R."/>
        </authorList>
    </citation>
    <scope>NUCLEOTIDE SEQUENCE</scope>
    <source>
        <strain evidence="9">Sampled in the wild</strain>
    </source>
</reference>
<accession>A0A8K0K526</accession>
<feature type="domain" description="DDE Tnp4" evidence="8">
    <location>
        <begin position="27"/>
        <end position="157"/>
    </location>
</feature>
<dbReference type="GO" id="GO:0046872">
    <property type="term" value="F:metal ion binding"/>
    <property type="evidence" value="ECO:0007669"/>
    <property type="project" value="UniProtKB-KW"/>
</dbReference>
<dbReference type="Pfam" id="PF13359">
    <property type="entry name" value="DDE_Tnp_4"/>
    <property type="match status" value="1"/>
</dbReference>
<proteinExistence type="inferred from homology"/>
<dbReference type="EMBL" id="KZ308376">
    <property type="protein sequence ID" value="KAG8228512.1"/>
    <property type="molecule type" value="Genomic_DNA"/>
</dbReference>
<comment type="caution">
    <text evidence="9">The sequence shown here is derived from an EMBL/GenBank/DDBJ whole genome shotgun (WGS) entry which is preliminary data.</text>
</comment>
<keyword evidence="5" id="KW-0479">Metal-binding</keyword>
<sequence>MSPQFSKNTNEWLKIAEDFEKRKLLIKVGVFLQLQRSHSIVLLGVVVNNYKFIYVDVGCNGRISDGVTLLHPEPLPGRETSVPYCLISDDAFSMKEYLLKPYPFHDQPAPNRIFNFRISRARRTVENSFGILANRFRVLRKPMLLKPNTVKDIVLALYNSNQAIITLNLLNGHRRARLSEKIKFIIRNGIMDSEDAVSRDIVPGLLRSEGNPENTFLPLE</sequence>
<dbReference type="GO" id="GO:0004518">
    <property type="term" value="F:nuclease activity"/>
    <property type="evidence" value="ECO:0007669"/>
    <property type="project" value="UniProtKB-KW"/>
</dbReference>
<evidence type="ECO:0000313" key="10">
    <source>
        <dbReference type="Proteomes" id="UP000792457"/>
    </source>
</evidence>
<comment type="similarity">
    <text evidence="3">Belongs to the HARBI1 family.</text>
</comment>
<keyword evidence="7" id="KW-0539">Nucleus</keyword>
<dbReference type="InterPro" id="IPR045249">
    <property type="entry name" value="HARBI1-like"/>
</dbReference>
<evidence type="ECO:0000256" key="6">
    <source>
        <dbReference type="ARBA" id="ARBA00022801"/>
    </source>
</evidence>
<dbReference type="PANTHER" id="PTHR22930">
    <property type="match status" value="1"/>
</dbReference>
<reference evidence="9" key="1">
    <citation type="submission" date="2013-04" db="EMBL/GenBank/DDBJ databases">
        <authorList>
            <person name="Qu J."/>
            <person name="Murali S.C."/>
            <person name="Bandaranaike D."/>
            <person name="Bellair M."/>
            <person name="Blankenburg K."/>
            <person name="Chao H."/>
            <person name="Dinh H."/>
            <person name="Doddapaneni H."/>
            <person name="Downs B."/>
            <person name="Dugan-Rocha S."/>
            <person name="Elkadiri S."/>
            <person name="Gnanaolivu R.D."/>
            <person name="Hernandez B."/>
            <person name="Javaid M."/>
            <person name="Jayaseelan J.C."/>
            <person name="Lee S."/>
            <person name="Li M."/>
            <person name="Ming W."/>
            <person name="Munidasa M."/>
            <person name="Muniz J."/>
            <person name="Nguyen L."/>
            <person name="Ongeri F."/>
            <person name="Osuji N."/>
            <person name="Pu L.-L."/>
            <person name="Puazo M."/>
            <person name="Qu C."/>
            <person name="Quiroz J."/>
            <person name="Raj R."/>
            <person name="Weissenberger G."/>
            <person name="Xin Y."/>
            <person name="Zou X."/>
            <person name="Han Y."/>
            <person name="Richards S."/>
            <person name="Worley K."/>
            <person name="Muzny D."/>
            <person name="Gibbs R."/>
        </authorList>
    </citation>
    <scope>NUCLEOTIDE SEQUENCE</scope>
    <source>
        <strain evidence="9">Sampled in the wild</strain>
    </source>
</reference>
<evidence type="ECO:0000256" key="7">
    <source>
        <dbReference type="ARBA" id="ARBA00023242"/>
    </source>
</evidence>
<dbReference type="InterPro" id="IPR027806">
    <property type="entry name" value="HARBI1_dom"/>
</dbReference>
<comment type="subcellular location">
    <subcellularLocation>
        <location evidence="2">Nucleus</location>
    </subcellularLocation>
</comment>
<evidence type="ECO:0000256" key="3">
    <source>
        <dbReference type="ARBA" id="ARBA00006958"/>
    </source>
</evidence>
<evidence type="ECO:0000256" key="5">
    <source>
        <dbReference type="ARBA" id="ARBA00022723"/>
    </source>
</evidence>
<evidence type="ECO:0000313" key="9">
    <source>
        <dbReference type="EMBL" id="KAG8228512.1"/>
    </source>
</evidence>
<comment type="cofactor">
    <cofactor evidence="1">
        <name>a divalent metal cation</name>
        <dbReference type="ChEBI" id="CHEBI:60240"/>
    </cofactor>
</comment>
<dbReference type="PANTHER" id="PTHR22930:SF269">
    <property type="entry name" value="NUCLEASE HARBI1-LIKE PROTEIN"/>
    <property type="match status" value="1"/>
</dbReference>
<dbReference type="GO" id="GO:0016787">
    <property type="term" value="F:hydrolase activity"/>
    <property type="evidence" value="ECO:0007669"/>
    <property type="project" value="UniProtKB-KW"/>
</dbReference>
<evidence type="ECO:0000256" key="1">
    <source>
        <dbReference type="ARBA" id="ARBA00001968"/>
    </source>
</evidence>
<dbReference type="GO" id="GO:0005634">
    <property type="term" value="C:nucleus"/>
    <property type="evidence" value="ECO:0007669"/>
    <property type="project" value="UniProtKB-SubCell"/>
</dbReference>
<evidence type="ECO:0000256" key="2">
    <source>
        <dbReference type="ARBA" id="ARBA00004123"/>
    </source>
</evidence>
<gene>
    <name evidence="9" type="ORF">J437_LFUL008968</name>
</gene>